<sequence>MKTKGIYLLLAALIVLYSCGNHQEQTTSDNITLTPDAGTTVRSGEAVPVKVSAGDIKPDSVVYLLDSTRVGVQKDLSAFSLKTDSVKLGVRIITAKVYQGGKSNEGSTNVVIVAAKAPEVLTYKIEKSFPHDTSSFTEGLEYHDGYFYESDGGYAGSSEGNSSLRKVDPATGKAVLKTDVDPKVFAEGITVIDGKVIQLTYHEKVGYTYDAKTLKRLSTFPFNAAAQGWGLCNDGKQLYATFAESDAGGTNQILILDKNTYQRKGVIDVYDDKGPVTNLNELEYINGMLYANVWQTDTIVVIDPKTGAVQQRIDLGTLYPADQRAPNADVLNGIAYDKAGNRIFITGKKWPKLYQVKFVKPAA</sequence>
<dbReference type="Pfam" id="PF05096">
    <property type="entry name" value="Glu_cyclase_2"/>
    <property type="match status" value="1"/>
</dbReference>
<organism evidence="2 3">
    <name type="scientific">Mucilaginibacter straminoryzae</name>
    <dbReference type="NCBI Taxonomy" id="2932774"/>
    <lineage>
        <taxon>Bacteria</taxon>
        <taxon>Pseudomonadati</taxon>
        <taxon>Bacteroidota</taxon>
        <taxon>Sphingobacteriia</taxon>
        <taxon>Sphingobacteriales</taxon>
        <taxon>Sphingobacteriaceae</taxon>
        <taxon>Mucilaginibacter</taxon>
    </lineage>
</organism>
<dbReference type="AlphaFoldDB" id="A0A9X2B8B5"/>
<dbReference type="Gene3D" id="2.130.10.10">
    <property type="entry name" value="YVTN repeat-like/Quinoprotein amine dehydrogenase"/>
    <property type="match status" value="1"/>
</dbReference>
<dbReference type="InterPro" id="IPR007788">
    <property type="entry name" value="QCT"/>
</dbReference>
<dbReference type="PANTHER" id="PTHR31270:SF1">
    <property type="entry name" value="GLUTAMINYL-PEPTIDE CYCLOTRANSFERASE"/>
    <property type="match status" value="1"/>
</dbReference>
<feature type="chain" id="PRO_5040732374" evidence="1">
    <location>
        <begin position="24"/>
        <end position="363"/>
    </location>
</feature>
<dbReference type="InterPro" id="IPR015943">
    <property type="entry name" value="WD40/YVTN_repeat-like_dom_sf"/>
</dbReference>
<evidence type="ECO:0000256" key="1">
    <source>
        <dbReference type="SAM" id="SignalP"/>
    </source>
</evidence>
<proteinExistence type="predicted"/>
<dbReference type="PROSITE" id="PS51257">
    <property type="entry name" value="PROKAR_LIPOPROTEIN"/>
    <property type="match status" value="1"/>
</dbReference>
<comment type="caution">
    <text evidence="2">The sequence shown here is derived from an EMBL/GenBank/DDBJ whole genome shotgun (WGS) entry which is preliminary data.</text>
</comment>
<feature type="signal peptide" evidence="1">
    <location>
        <begin position="1"/>
        <end position="23"/>
    </location>
</feature>
<dbReference type="EMBL" id="JALJEJ010000002">
    <property type="protein sequence ID" value="MCJ8209296.1"/>
    <property type="molecule type" value="Genomic_DNA"/>
</dbReference>
<dbReference type="RefSeq" id="WP_245129126.1">
    <property type="nucleotide sequence ID" value="NZ_JALJEJ010000002.1"/>
</dbReference>
<dbReference type="GO" id="GO:0016603">
    <property type="term" value="F:glutaminyl-peptide cyclotransferase activity"/>
    <property type="evidence" value="ECO:0007669"/>
    <property type="project" value="InterPro"/>
</dbReference>
<evidence type="ECO:0000313" key="2">
    <source>
        <dbReference type="EMBL" id="MCJ8209296.1"/>
    </source>
</evidence>
<gene>
    <name evidence="2" type="ORF">MUY27_06220</name>
</gene>
<reference evidence="2" key="1">
    <citation type="submission" date="2022-04" db="EMBL/GenBank/DDBJ databases">
        <title>Mucilaginibacter sp. RS28 isolated from freshwater.</title>
        <authorList>
            <person name="Ko S.-R."/>
        </authorList>
    </citation>
    <scope>NUCLEOTIDE SEQUENCE</scope>
    <source>
        <strain evidence="2">RS28</strain>
    </source>
</reference>
<keyword evidence="3" id="KW-1185">Reference proteome</keyword>
<dbReference type="Proteomes" id="UP001139450">
    <property type="component" value="Unassembled WGS sequence"/>
</dbReference>
<dbReference type="SUPFAM" id="SSF50969">
    <property type="entry name" value="YVTN repeat-like/Quinoprotein amine dehydrogenase"/>
    <property type="match status" value="1"/>
</dbReference>
<name>A0A9X2B8B5_9SPHI</name>
<accession>A0A9X2B8B5</accession>
<evidence type="ECO:0000313" key="3">
    <source>
        <dbReference type="Proteomes" id="UP001139450"/>
    </source>
</evidence>
<dbReference type="InterPro" id="IPR011044">
    <property type="entry name" value="Quino_amine_DH_bsu"/>
</dbReference>
<protein>
    <submittedName>
        <fullName evidence="2">Glutaminyl-peptide cyclotransferase</fullName>
    </submittedName>
</protein>
<dbReference type="PANTHER" id="PTHR31270">
    <property type="entry name" value="GLUTAMINYL-PEPTIDE CYCLOTRANSFERASE"/>
    <property type="match status" value="1"/>
</dbReference>
<keyword evidence="1" id="KW-0732">Signal</keyword>